<reference evidence="2 3" key="1">
    <citation type="submission" date="2020-08" db="EMBL/GenBank/DDBJ databases">
        <title>Functional genomics of gut bacteria from endangered species of beetles.</title>
        <authorList>
            <person name="Carlos-Shanley C."/>
        </authorList>
    </citation>
    <scope>NUCLEOTIDE SEQUENCE [LARGE SCALE GENOMIC DNA]</scope>
    <source>
        <strain evidence="2 3">S00224</strain>
    </source>
</reference>
<protein>
    <submittedName>
        <fullName evidence="2">Uncharacterized protein</fullName>
    </submittedName>
</protein>
<organism evidence="2 3">
    <name type="scientific">Sphingomonas kyeonggiensis</name>
    <dbReference type="NCBI Taxonomy" id="1268553"/>
    <lineage>
        <taxon>Bacteria</taxon>
        <taxon>Pseudomonadati</taxon>
        <taxon>Pseudomonadota</taxon>
        <taxon>Alphaproteobacteria</taxon>
        <taxon>Sphingomonadales</taxon>
        <taxon>Sphingomonadaceae</taxon>
        <taxon>Sphingomonas</taxon>
    </lineage>
</organism>
<keyword evidence="3" id="KW-1185">Reference proteome</keyword>
<proteinExistence type="predicted"/>
<dbReference type="AlphaFoldDB" id="A0A7W7K3R9"/>
<comment type="caution">
    <text evidence="2">The sequence shown here is derived from an EMBL/GenBank/DDBJ whole genome shotgun (WGS) entry which is preliminary data.</text>
</comment>
<evidence type="ECO:0000313" key="2">
    <source>
        <dbReference type="EMBL" id="MBB4840509.1"/>
    </source>
</evidence>
<feature type="signal peptide" evidence="1">
    <location>
        <begin position="1"/>
        <end position="19"/>
    </location>
</feature>
<dbReference type="PROSITE" id="PS51257">
    <property type="entry name" value="PROKAR_LIPOPROTEIN"/>
    <property type="match status" value="1"/>
</dbReference>
<accession>A0A7W7K3R9</accession>
<dbReference type="Proteomes" id="UP000575241">
    <property type="component" value="Unassembled WGS sequence"/>
</dbReference>
<gene>
    <name evidence="2" type="ORF">HNP52_003601</name>
</gene>
<evidence type="ECO:0000313" key="3">
    <source>
        <dbReference type="Proteomes" id="UP000575241"/>
    </source>
</evidence>
<feature type="chain" id="PRO_5031445424" evidence="1">
    <location>
        <begin position="20"/>
        <end position="232"/>
    </location>
</feature>
<name>A0A7W7K3R9_9SPHN</name>
<sequence>MKLRHAAPALALLTATACAPVQMRLPVTSPERTEQAVLEGIGDDHHGEFTLAEYDGSFVRGAGYRWFGNGIGEAVQLDGGAAFIVRGGEIRGELSAECRSSATDVGTGAITIRTRGMAYRCRYARDREPIAARLVLDERGALMREERRGHIDLEGVRIDLRSEHRLAGSGLPMAMPLGYVFSIGGDVIGGVDLNGRSKRVLLPRDPALREAAVAAALSLALFIDAEIGEMSE</sequence>
<dbReference type="RefSeq" id="WP_184168967.1">
    <property type="nucleotide sequence ID" value="NZ_JACHLN010000003.1"/>
</dbReference>
<keyword evidence="1" id="KW-0732">Signal</keyword>
<dbReference type="EMBL" id="JACHLN010000003">
    <property type="protein sequence ID" value="MBB4840509.1"/>
    <property type="molecule type" value="Genomic_DNA"/>
</dbReference>
<evidence type="ECO:0000256" key="1">
    <source>
        <dbReference type="SAM" id="SignalP"/>
    </source>
</evidence>